<organism evidence="2 3">
    <name type="scientific">Chitiniphilus shinanonensis</name>
    <dbReference type="NCBI Taxonomy" id="553088"/>
    <lineage>
        <taxon>Bacteria</taxon>
        <taxon>Pseudomonadati</taxon>
        <taxon>Pseudomonadota</taxon>
        <taxon>Betaproteobacteria</taxon>
        <taxon>Neisseriales</taxon>
        <taxon>Chitinibacteraceae</taxon>
        <taxon>Chitiniphilus</taxon>
    </lineage>
</organism>
<evidence type="ECO:0000313" key="3">
    <source>
        <dbReference type="Proteomes" id="UP001156836"/>
    </source>
</evidence>
<keyword evidence="3" id="KW-1185">Reference proteome</keyword>
<comment type="caution">
    <text evidence="2">The sequence shown here is derived from an EMBL/GenBank/DDBJ whole genome shotgun (WGS) entry which is preliminary data.</text>
</comment>
<accession>A0ABQ6BVH2</accession>
<protein>
    <submittedName>
        <fullName evidence="2">Uncharacterized protein</fullName>
    </submittedName>
</protein>
<reference evidence="3" key="1">
    <citation type="journal article" date="2019" name="Int. J. Syst. Evol. Microbiol.">
        <title>The Global Catalogue of Microorganisms (GCM) 10K type strain sequencing project: providing services to taxonomists for standard genome sequencing and annotation.</title>
        <authorList>
            <consortium name="The Broad Institute Genomics Platform"/>
            <consortium name="The Broad Institute Genome Sequencing Center for Infectious Disease"/>
            <person name="Wu L."/>
            <person name="Ma J."/>
        </authorList>
    </citation>
    <scope>NUCLEOTIDE SEQUENCE [LARGE SCALE GENOMIC DNA]</scope>
    <source>
        <strain evidence="3">NBRC 104970</strain>
    </source>
</reference>
<sequence>MPKRPRQARGQESAGGGAGLRREGPGNRPKTGTPSGMAAPGVAEDGVGRMDGAAIPAPVTAFRWWESS</sequence>
<feature type="region of interest" description="Disordered" evidence="1">
    <location>
        <begin position="1"/>
        <end position="52"/>
    </location>
</feature>
<evidence type="ECO:0000313" key="2">
    <source>
        <dbReference type="EMBL" id="GLS05985.1"/>
    </source>
</evidence>
<name>A0ABQ6BVH2_9NEIS</name>
<evidence type="ECO:0000256" key="1">
    <source>
        <dbReference type="SAM" id="MobiDB-lite"/>
    </source>
</evidence>
<dbReference type="EMBL" id="BSOZ01000080">
    <property type="protein sequence ID" value="GLS05985.1"/>
    <property type="molecule type" value="Genomic_DNA"/>
</dbReference>
<proteinExistence type="predicted"/>
<gene>
    <name evidence="2" type="ORF">GCM10007860_31490</name>
</gene>
<dbReference type="Proteomes" id="UP001156836">
    <property type="component" value="Unassembled WGS sequence"/>
</dbReference>